<feature type="transmembrane region" description="Helical" evidence="1">
    <location>
        <begin position="123"/>
        <end position="144"/>
    </location>
</feature>
<dbReference type="RefSeq" id="WP_188497768.1">
    <property type="nucleotide sequence ID" value="NZ_BMFV01000019.1"/>
</dbReference>
<accession>A0A8J2ZX18</accession>
<dbReference type="Proteomes" id="UP000656813">
    <property type="component" value="Unassembled WGS sequence"/>
</dbReference>
<keyword evidence="1" id="KW-0472">Membrane</keyword>
<reference evidence="2" key="1">
    <citation type="journal article" date="2014" name="Int. J. Syst. Evol. Microbiol.">
        <title>Complete genome sequence of Corynebacterium casei LMG S-19264T (=DSM 44701T), isolated from a smear-ripened cheese.</title>
        <authorList>
            <consortium name="US DOE Joint Genome Institute (JGI-PGF)"/>
            <person name="Walter F."/>
            <person name="Albersmeier A."/>
            <person name="Kalinowski J."/>
            <person name="Ruckert C."/>
        </authorList>
    </citation>
    <scope>NUCLEOTIDE SEQUENCE</scope>
    <source>
        <strain evidence="2">CGMCC 1.12777</strain>
    </source>
</reference>
<name>A0A8J2ZX18_9BACL</name>
<sequence length="155" mass="18877">MLLAVSSFLIFLLLVIFSKKHLSKLEMYTSSIFAIVLDFVVDYLLEFKYHLYGYFRIYKADYEDFIVILGIYPLIDILYLNYFPFKKSRIVQVLYVIGWSCFSIFYEWLAVRSELFYYNGWKLIYSVPIYPILFLILLGKFWFINYLKRKEFIQK</sequence>
<reference evidence="2" key="2">
    <citation type="submission" date="2020-09" db="EMBL/GenBank/DDBJ databases">
        <authorList>
            <person name="Sun Q."/>
            <person name="Zhou Y."/>
        </authorList>
    </citation>
    <scope>NUCLEOTIDE SEQUENCE</scope>
    <source>
        <strain evidence="2">CGMCC 1.12777</strain>
    </source>
</reference>
<protein>
    <submittedName>
        <fullName evidence="2">Uncharacterized protein</fullName>
    </submittedName>
</protein>
<gene>
    <name evidence="2" type="ORF">GCM10007096_25640</name>
</gene>
<evidence type="ECO:0000256" key="1">
    <source>
        <dbReference type="SAM" id="Phobius"/>
    </source>
</evidence>
<proteinExistence type="predicted"/>
<keyword evidence="3" id="KW-1185">Reference proteome</keyword>
<keyword evidence="1" id="KW-1133">Transmembrane helix</keyword>
<evidence type="ECO:0000313" key="3">
    <source>
        <dbReference type="Proteomes" id="UP000656813"/>
    </source>
</evidence>
<feature type="transmembrane region" description="Helical" evidence="1">
    <location>
        <begin position="65"/>
        <end position="84"/>
    </location>
</feature>
<dbReference type="InterPro" id="IPR048147">
    <property type="entry name" value="CBO0543-like"/>
</dbReference>
<dbReference type="NCBIfam" id="NF041644">
    <property type="entry name" value="CBO0543_fam"/>
    <property type="match status" value="1"/>
</dbReference>
<comment type="caution">
    <text evidence="2">The sequence shown here is derived from an EMBL/GenBank/DDBJ whole genome shotgun (WGS) entry which is preliminary data.</text>
</comment>
<organism evidence="2 3">
    <name type="scientific">Pullulanibacillus pueri</name>
    <dbReference type="NCBI Taxonomy" id="1437324"/>
    <lineage>
        <taxon>Bacteria</taxon>
        <taxon>Bacillati</taxon>
        <taxon>Bacillota</taxon>
        <taxon>Bacilli</taxon>
        <taxon>Bacillales</taxon>
        <taxon>Sporolactobacillaceae</taxon>
        <taxon>Pullulanibacillus</taxon>
    </lineage>
</organism>
<feature type="transmembrane region" description="Helical" evidence="1">
    <location>
        <begin position="90"/>
        <end position="111"/>
    </location>
</feature>
<evidence type="ECO:0000313" key="2">
    <source>
        <dbReference type="EMBL" id="GGH83872.1"/>
    </source>
</evidence>
<dbReference type="AlphaFoldDB" id="A0A8J2ZX18"/>
<feature type="transmembrane region" description="Helical" evidence="1">
    <location>
        <begin position="28"/>
        <end position="45"/>
    </location>
</feature>
<dbReference type="EMBL" id="BMFV01000019">
    <property type="protein sequence ID" value="GGH83872.1"/>
    <property type="molecule type" value="Genomic_DNA"/>
</dbReference>
<keyword evidence="1" id="KW-0812">Transmembrane</keyword>